<organism evidence="1 2">
    <name type="scientific">Brachionus plicatilis</name>
    <name type="common">Marine rotifer</name>
    <name type="synonym">Brachionus muelleri</name>
    <dbReference type="NCBI Taxonomy" id="10195"/>
    <lineage>
        <taxon>Eukaryota</taxon>
        <taxon>Metazoa</taxon>
        <taxon>Spiralia</taxon>
        <taxon>Gnathifera</taxon>
        <taxon>Rotifera</taxon>
        <taxon>Eurotatoria</taxon>
        <taxon>Monogononta</taxon>
        <taxon>Pseudotrocha</taxon>
        <taxon>Ploima</taxon>
        <taxon>Brachionidae</taxon>
        <taxon>Brachionus</taxon>
    </lineage>
</organism>
<evidence type="ECO:0000313" key="1">
    <source>
        <dbReference type="EMBL" id="RNA05203.1"/>
    </source>
</evidence>
<reference evidence="1 2" key="1">
    <citation type="journal article" date="2018" name="Sci. Rep.">
        <title>Genomic signatures of local adaptation to the degree of environmental predictability in rotifers.</title>
        <authorList>
            <person name="Franch-Gras L."/>
            <person name="Hahn C."/>
            <person name="Garcia-Roger E.M."/>
            <person name="Carmona M.J."/>
            <person name="Serra M."/>
            <person name="Gomez A."/>
        </authorList>
    </citation>
    <scope>NUCLEOTIDE SEQUENCE [LARGE SCALE GENOMIC DNA]</scope>
    <source>
        <strain evidence="1">HYR1</strain>
    </source>
</reference>
<dbReference type="OrthoDB" id="2527272at2759"/>
<keyword evidence="2" id="KW-1185">Reference proteome</keyword>
<dbReference type="AlphaFoldDB" id="A0A3M7Q1J2"/>
<name>A0A3M7Q1J2_BRAPC</name>
<dbReference type="EMBL" id="REGN01007819">
    <property type="protein sequence ID" value="RNA05203.1"/>
    <property type="molecule type" value="Genomic_DNA"/>
</dbReference>
<accession>A0A3M7Q1J2</accession>
<protein>
    <submittedName>
        <fullName evidence="1">Uncharacterized protein</fullName>
    </submittedName>
</protein>
<proteinExistence type="predicted"/>
<dbReference type="Proteomes" id="UP000276133">
    <property type="component" value="Unassembled WGS sequence"/>
</dbReference>
<evidence type="ECO:0000313" key="2">
    <source>
        <dbReference type="Proteomes" id="UP000276133"/>
    </source>
</evidence>
<sequence length="372" mass="42618">MTSKLDELDFKLIEKSHCSLQKRMSFLSFLSNHITKASLNDFNQSTSLGNAADVKRVIYLLEDMGHGILNISVSKFIRILILGDSAFTSVPDLNKQLMPIANKIIGPLARLSEIEIYDRFQTSDMGVYYLVDYKDNQLFWASEKQLNERLSNDEQIRNSAKKDLIELCNYKSKTEGVFLGVYNCNVIASFREIFQSESISYAAVFCLDTFDNLIYSPDNVIYDLGCRLKRLIENNENIINETDRLNSLKKKRTFVDRFHFKKYSKDDKFCVENCDNVATSIVNSSDILEKSKPLSEPNNESENDAAHLVAPRFDGVSFEEYNRLLLRVDAMATQLGLAIENRKQNLESYEYNGLVLLRTQMGLITSGRKILF</sequence>
<comment type="caution">
    <text evidence="1">The sequence shown here is derived from an EMBL/GenBank/DDBJ whole genome shotgun (WGS) entry which is preliminary data.</text>
</comment>
<gene>
    <name evidence="1" type="ORF">BpHYR1_040781</name>
</gene>